<feature type="chain" id="PRO_5017553167" evidence="6">
    <location>
        <begin position="26"/>
        <end position="477"/>
    </location>
</feature>
<organism evidence="9 10">
    <name type="scientific">Parabacteroides acidifaciens</name>
    <dbReference type="NCBI Taxonomy" id="2290935"/>
    <lineage>
        <taxon>Bacteria</taxon>
        <taxon>Pseudomonadati</taxon>
        <taxon>Bacteroidota</taxon>
        <taxon>Bacteroidia</taxon>
        <taxon>Bacteroidales</taxon>
        <taxon>Tannerellaceae</taxon>
        <taxon>Parabacteroides</taxon>
    </lineage>
</organism>
<dbReference type="SUPFAM" id="SSF48452">
    <property type="entry name" value="TPR-like"/>
    <property type="match status" value="1"/>
</dbReference>
<dbReference type="GO" id="GO:0009279">
    <property type="term" value="C:cell outer membrane"/>
    <property type="evidence" value="ECO:0007669"/>
    <property type="project" value="UniProtKB-SubCell"/>
</dbReference>
<dbReference type="Pfam" id="PF07980">
    <property type="entry name" value="SusD_RagB"/>
    <property type="match status" value="1"/>
</dbReference>
<dbReference type="EMBL" id="QREV01000083">
    <property type="protein sequence ID" value="RDU47448.1"/>
    <property type="molecule type" value="Genomic_DNA"/>
</dbReference>
<name>A0A3D8H947_9BACT</name>
<accession>A0A3D8H947</accession>
<sequence length="477" mass="53230">MNMKKIMIYGLSLLTLGLSSCNGFLTENPVTELDTETVLSTYESLNKATLGAYSALNDGTWYGAGFVLSCELRSGNAKNPTNTDFTSGRYINEYSWVYLDSNTSGLWTYAYFLIAQANNVINNVDGKETPDVTTQDLNNIKAEAMFLRALSYFDLLRTYAQPYTYAPQSPGVAITLVVDKDARPARNTVAESFDQVVKDLLEAESLMDDDYTRYDAADPYSVASKPAIWGLLSRVYLYMGEWQKSADYATKVIDSGLFNMFTENQLPSVWGKDASDGGEVIFEVYGSDKNYYNEYWEDISWMTNPDGYADVASTADLRDLYEAGDVRLKLFKSHKEAPDHFWTTKYAAKDASSRPSYANIIVLRLSEMYLNRAEALAHGATIAGATADDDLLTITSNRGASPVTATLENILLERRKELAFEGHLVYDMARTGTSLHRVDYQGAADAKDIEFPSYRWALPIPKSEMDANPNMVQNDGY</sequence>
<feature type="domain" description="SusD-like N-terminal" evidence="8">
    <location>
        <begin position="24"/>
        <end position="237"/>
    </location>
</feature>
<proteinExistence type="inferred from homology"/>
<dbReference type="InterPro" id="IPR012944">
    <property type="entry name" value="SusD_RagB_dom"/>
</dbReference>
<keyword evidence="4" id="KW-0472">Membrane</keyword>
<evidence type="ECO:0000256" key="4">
    <source>
        <dbReference type="ARBA" id="ARBA00023136"/>
    </source>
</evidence>
<reference evidence="9 10" key="1">
    <citation type="submission" date="2018-07" db="EMBL/GenBank/DDBJ databases">
        <title>Parabacteroides acidifaciens nov. sp., isolated from human feces.</title>
        <authorList>
            <person name="Wang Y.J."/>
        </authorList>
    </citation>
    <scope>NUCLEOTIDE SEQUENCE [LARGE SCALE GENOMIC DNA]</scope>
    <source>
        <strain evidence="9 10">426-9</strain>
    </source>
</reference>
<evidence type="ECO:0000256" key="6">
    <source>
        <dbReference type="SAM" id="SignalP"/>
    </source>
</evidence>
<dbReference type="CDD" id="cd08977">
    <property type="entry name" value="SusD"/>
    <property type="match status" value="1"/>
</dbReference>
<evidence type="ECO:0000256" key="3">
    <source>
        <dbReference type="ARBA" id="ARBA00022729"/>
    </source>
</evidence>
<keyword evidence="5" id="KW-0998">Cell outer membrane</keyword>
<dbReference type="AlphaFoldDB" id="A0A3D8H947"/>
<dbReference type="Gene3D" id="2.20.20.130">
    <property type="match status" value="1"/>
</dbReference>
<gene>
    <name evidence="9" type="ORF">DWU89_19500</name>
</gene>
<dbReference type="Proteomes" id="UP000256321">
    <property type="component" value="Unassembled WGS sequence"/>
</dbReference>
<evidence type="ECO:0000313" key="10">
    <source>
        <dbReference type="Proteomes" id="UP000256321"/>
    </source>
</evidence>
<dbReference type="PROSITE" id="PS51257">
    <property type="entry name" value="PROKAR_LIPOPROTEIN"/>
    <property type="match status" value="1"/>
</dbReference>
<comment type="similarity">
    <text evidence="2">Belongs to the SusD family.</text>
</comment>
<evidence type="ECO:0000259" key="8">
    <source>
        <dbReference type="Pfam" id="PF14322"/>
    </source>
</evidence>
<feature type="domain" description="RagB/SusD" evidence="7">
    <location>
        <begin position="342"/>
        <end position="477"/>
    </location>
</feature>
<dbReference type="InterPro" id="IPR033985">
    <property type="entry name" value="SusD-like_N"/>
</dbReference>
<protein>
    <submittedName>
        <fullName evidence="9">RagB/SusD family nutrient uptake outer membrane protein</fullName>
    </submittedName>
</protein>
<keyword evidence="3 6" id="KW-0732">Signal</keyword>
<evidence type="ECO:0000256" key="5">
    <source>
        <dbReference type="ARBA" id="ARBA00023237"/>
    </source>
</evidence>
<dbReference type="Gene3D" id="1.25.40.900">
    <property type="match status" value="1"/>
</dbReference>
<evidence type="ECO:0000313" key="9">
    <source>
        <dbReference type="EMBL" id="RDU47448.1"/>
    </source>
</evidence>
<dbReference type="Gene3D" id="1.25.40.390">
    <property type="match status" value="1"/>
</dbReference>
<evidence type="ECO:0000256" key="2">
    <source>
        <dbReference type="ARBA" id="ARBA00006275"/>
    </source>
</evidence>
<comment type="caution">
    <text evidence="9">The sequence shown here is derived from an EMBL/GenBank/DDBJ whole genome shotgun (WGS) entry which is preliminary data.</text>
</comment>
<dbReference type="Pfam" id="PF14322">
    <property type="entry name" value="SusD-like_3"/>
    <property type="match status" value="1"/>
</dbReference>
<feature type="signal peptide" evidence="6">
    <location>
        <begin position="1"/>
        <end position="25"/>
    </location>
</feature>
<evidence type="ECO:0000256" key="1">
    <source>
        <dbReference type="ARBA" id="ARBA00004442"/>
    </source>
</evidence>
<comment type="subcellular location">
    <subcellularLocation>
        <location evidence="1">Cell outer membrane</location>
    </subcellularLocation>
</comment>
<evidence type="ECO:0000259" key="7">
    <source>
        <dbReference type="Pfam" id="PF07980"/>
    </source>
</evidence>
<dbReference type="InterPro" id="IPR011990">
    <property type="entry name" value="TPR-like_helical_dom_sf"/>
</dbReference>